<dbReference type="InterPro" id="IPR013525">
    <property type="entry name" value="ABC2_TM"/>
</dbReference>
<feature type="transmembrane region" description="Helical" evidence="5">
    <location>
        <begin position="14"/>
        <end position="32"/>
    </location>
</feature>
<feature type="transmembrane region" description="Helical" evidence="5">
    <location>
        <begin position="372"/>
        <end position="391"/>
    </location>
</feature>
<feature type="transmembrane region" description="Helical" evidence="5">
    <location>
        <begin position="246"/>
        <end position="268"/>
    </location>
</feature>
<feature type="transmembrane region" description="Helical" evidence="5">
    <location>
        <begin position="207"/>
        <end position="225"/>
    </location>
</feature>
<reference evidence="7 8" key="1">
    <citation type="submission" date="2021-03" db="EMBL/GenBank/DDBJ databases">
        <title>Enterococcal diversity collection.</title>
        <authorList>
            <person name="Gilmore M.S."/>
            <person name="Schwartzman J."/>
            <person name="Van Tyne D."/>
            <person name="Martin M."/>
            <person name="Earl A.M."/>
            <person name="Manson A.L."/>
            <person name="Straub T."/>
            <person name="Salamzade R."/>
            <person name="Saavedra J."/>
            <person name="Lebreton F."/>
            <person name="Prichula J."/>
            <person name="Schaufler K."/>
            <person name="Gaca A."/>
            <person name="Sgardioli B."/>
            <person name="Wagenaar J."/>
            <person name="Strong T."/>
        </authorList>
    </citation>
    <scope>NUCLEOTIDE SEQUENCE [LARGE SCALE GENOMIC DNA]</scope>
    <source>
        <strain evidence="7 8">MJM16</strain>
    </source>
</reference>
<organism evidence="7 8">
    <name type="scientific">Candidatus Enterococcus murrayae</name>
    <dbReference type="NCBI Taxonomy" id="2815321"/>
    <lineage>
        <taxon>Bacteria</taxon>
        <taxon>Bacillati</taxon>
        <taxon>Bacillota</taxon>
        <taxon>Bacilli</taxon>
        <taxon>Lactobacillales</taxon>
        <taxon>Enterococcaceae</taxon>
        <taxon>Enterococcus</taxon>
    </lineage>
</organism>
<evidence type="ECO:0000256" key="5">
    <source>
        <dbReference type="SAM" id="Phobius"/>
    </source>
</evidence>
<evidence type="ECO:0000256" key="4">
    <source>
        <dbReference type="ARBA" id="ARBA00023136"/>
    </source>
</evidence>
<feature type="domain" description="ABC-2 type transporter transmembrane" evidence="6">
    <location>
        <begin position="14"/>
        <end position="349"/>
    </location>
</feature>
<evidence type="ECO:0000313" key="8">
    <source>
        <dbReference type="Proteomes" id="UP000664495"/>
    </source>
</evidence>
<name>A0ABS3HLD3_9ENTE</name>
<comment type="subcellular location">
    <subcellularLocation>
        <location evidence="1">Membrane</location>
        <topology evidence="1">Multi-pass membrane protein</topology>
    </subcellularLocation>
</comment>
<evidence type="ECO:0000256" key="2">
    <source>
        <dbReference type="ARBA" id="ARBA00022692"/>
    </source>
</evidence>
<dbReference type="EMBL" id="JAFLVR010000052">
    <property type="protein sequence ID" value="MBO0454255.1"/>
    <property type="molecule type" value="Genomic_DNA"/>
</dbReference>
<protein>
    <submittedName>
        <fullName evidence="7">ABC transporter permease</fullName>
    </submittedName>
</protein>
<dbReference type="RefSeq" id="WP_207109992.1">
    <property type="nucleotide sequence ID" value="NZ_JAFLVR010000052.1"/>
</dbReference>
<feature type="transmembrane region" description="Helical" evidence="5">
    <location>
        <begin position="318"/>
        <end position="340"/>
    </location>
</feature>
<proteinExistence type="predicted"/>
<comment type="caution">
    <text evidence="7">The sequence shown here is derived from an EMBL/GenBank/DDBJ whole genome shotgun (WGS) entry which is preliminary data.</text>
</comment>
<keyword evidence="2 5" id="KW-0812">Transmembrane</keyword>
<keyword evidence="4 5" id="KW-0472">Membrane</keyword>
<dbReference type="Proteomes" id="UP000664495">
    <property type="component" value="Unassembled WGS sequence"/>
</dbReference>
<feature type="transmembrane region" description="Helical" evidence="5">
    <location>
        <begin position="288"/>
        <end position="311"/>
    </location>
</feature>
<dbReference type="Pfam" id="PF12698">
    <property type="entry name" value="ABC2_membrane_3"/>
    <property type="match status" value="1"/>
</dbReference>
<evidence type="ECO:0000313" key="7">
    <source>
        <dbReference type="EMBL" id="MBO0454255.1"/>
    </source>
</evidence>
<gene>
    <name evidence="7" type="ORF">JZO85_18515</name>
</gene>
<evidence type="ECO:0000256" key="3">
    <source>
        <dbReference type="ARBA" id="ARBA00022989"/>
    </source>
</evidence>
<sequence>MLLKKELGLTFKSLTYWLVILFIGAFLFMQLGSDFVSLKQPEPGRNDYGFTRTTNKEIIQRQTLHTLLQQYNNKRYNTYPFGFLKVVKPSKSDQAAIRDILERATGQSIDELNQVQSRDKITEEGQQINQTAMNEGVPIAKNYSFQSFQKDMAKIEKRIGKGSDFAEDTYLHQTIKEMNYEEAKARFQSILTEDRVSGAFARMSCDYLVIILGLVPVFIAATVVLRDKRAQSQLVISTKRISTFKLYGTRFLATILLLLLPIILFSLMPAVQSVYVAQKYQHTGDLLLFYQYILGWTLPTIVAVVGISFLITTLFNGLVSVIFQVGFWLLSLMVNGRQVVGSVGLNLMPRFNNVGSREIFEHIFSELVINRIFWFALGLICFFISCVIFDLKRKGKVLYGNLR</sequence>
<evidence type="ECO:0000259" key="6">
    <source>
        <dbReference type="Pfam" id="PF12698"/>
    </source>
</evidence>
<accession>A0ABS3HLD3</accession>
<keyword evidence="3 5" id="KW-1133">Transmembrane helix</keyword>
<keyword evidence="8" id="KW-1185">Reference proteome</keyword>
<evidence type="ECO:0000256" key="1">
    <source>
        <dbReference type="ARBA" id="ARBA00004141"/>
    </source>
</evidence>